<dbReference type="InterPro" id="IPR019893">
    <property type="entry name" value="SndH-like"/>
</dbReference>
<feature type="domain" description="Glucose/Sorbosone dehydrogenase" evidence="1">
    <location>
        <begin position="335"/>
        <end position="408"/>
    </location>
</feature>
<feature type="domain" description="Glucose/Sorbosone dehydrogenase" evidence="1">
    <location>
        <begin position="44"/>
        <end position="265"/>
    </location>
</feature>
<keyword evidence="3" id="KW-1185">Reference proteome</keyword>
<dbReference type="NCBIfam" id="TIGR03606">
    <property type="entry name" value="non_repeat_PQQ"/>
    <property type="match status" value="1"/>
</dbReference>
<sequence length="433" mass="46793">MVCDKRGMTRFVQVFGAVLGLVLGLVPAALPEPPFSTRVVADGLDNPWEVLRGPDGYLWVTERTAGRVTRIDPRSGARTVVGTVPSRAAGTQDGLLGMALDLPYVYVAYTNGPLNVSRYTYDAAAGTMGEPRDVIVGLPATIDHVSGRLVLGPDGKLYLTVGDGGANQFERACDANLAQDLPVSGSDFTRYQGKILRLNTDGSVPADNPFLAGVRSHVYSYGHRNAQGIAFDAAGRLYSTEQGPKTDDELNLIRPGGNYGWPRVAGYRDDKAYVYANWSAAPDCRRLAFSDYRIPPSVPRQKESSFTDLNFVPPLRTFFTVPDDHEFEGECGHLCWPTIAPSSAEVDNSAAIEGWEGSVLIPSLKNGAVYRVDRYGKTETLWRTVNRYRDVAVGEDGRTFFVATDAAGSTNDLAGKPTSRLADPGAILEFTAG</sequence>
<evidence type="ECO:0000313" key="3">
    <source>
        <dbReference type="Proteomes" id="UP000219612"/>
    </source>
</evidence>
<protein>
    <submittedName>
        <fullName evidence="2">Dehydrogenase, PQQ-dependent, s-GDH family</fullName>
    </submittedName>
</protein>
<dbReference type="Proteomes" id="UP000219612">
    <property type="component" value="Unassembled WGS sequence"/>
</dbReference>
<organism evidence="2 3">
    <name type="scientific">Paractinoplanes atraurantiacus</name>
    <dbReference type="NCBI Taxonomy" id="1036182"/>
    <lineage>
        <taxon>Bacteria</taxon>
        <taxon>Bacillati</taxon>
        <taxon>Actinomycetota</taxon>
        <taxon>Actinomycetes</taxon>
        <taxon>Micromonosporales</taxon>
        <taxon>Micromonosporaceae</taxon>
        <taxon>Paractinoplanes</taxon>
    </lineage>
</organism>
<dbReference type="SUPFAM" id="SSF50952">
    <property type="entry name" value="Soluble quinoprotein glucose dehydrogenase"/>
    <property type="match status" value="1"/>
</dbReference>
<dbReference type="InterPro" id="IPR012938">
    <property type="entry name" value="Glc/Sorbosone_DH"/>
</dbReference>
<dbReference type="Gene3D" id="2.120.10.30">
    <property type="entry name" value="TolB, C-terminal domain"/>
    <property type="match status" value="1"/>
</dbReference>
<dbReference type="AlphaFoldDB" id="A0A285K3N3"/>
<dbReference type="Pfam" id="PF07995">
    <property type="entry name" value="GSDH"/>
    <property type="match status" value="2"/>
</dbReference>
<reference evidence="2 3" key="1">
    <citation type="submission" date="2017-09" db="EMBL/GenBank/DDBJ databases">
        <authorList>
            <person name="Ehlers B."/>
            <person name="Leendertz F.H."/>
        </authorList>
    </citation>
    <scope>NUCLEOTIDE SEQUENCE [LARGE SCALE GENOMIC DNA]</scope>
    <source>
        <strain evidence="2 3">CGMCC 4.6857</strain>
    </source>
</reference>
<evidence type="ECO:0000313" key="2">
    <source>
        <dbReference type="EMBL" id="SNY67199.1"/>
    </source>
</evidence>
<dbReference type="PANTHER" id="PTHR19328">
    <property type="entry name" value="HEDGEHOG-INTERACTING PROTEIN"/>
    <property type="match status" value="1"/>
</dbReference>
<dbReference type="PANTHER" id="PTHR19328:SF13">
    <property type="entry name" value="HIPL1 PROTEIN"/>
    <property type="match status" value="1"/>
</dbReference>
<evidence type="ECO:0000259" key="1">
    <source>
        <dbReference type="Pfam" id="PF07995"/>
    </source>
</evidence>
<proteinExistence type="predicted"/>
<name>A0A285K3N3_9ACTN</name>
<dbReference type="InterPro" id="IPR011042">
    <property type="entry name" value="6-blade_b-propeller_TolB-like"/>
</dbReference>
<dbReference type="InterPro" id="IPR011041">
    <property type="entry name" value="Quinoprot_gluc/sorb_DH_b-prop"/>
</dbReference>
<dbReference type="EMBL" id="OBDY01000031">
    <property type="protein sequence ID" value="SNY67199.1"/>
    <property type="molecule type" value="Genomic_DNA"/>
</dbReference>
<accession>A0A285K3N3</accession>
<gene>
    <name evidence="2" type="ORF">SAMN05421748_13153</name>
</gene>